<protein>
    <submittedName>
        <fullName evidence="1">Uncharacterized protein</fullName>
    </submittedName>
</protein>
<comment type="caution">
    <text evidence="1">The sequence shown here is derived from an EMBL/GenBank/DDBJ whole genome shotgun (WGS) entry which is preliminary data.</text>
</comment>
<evidence type="ECO:0000313" key="2">
    <source>
        <dbReference type="Proteomes" id="UP001054945"/>
    </source>
</evidence>
<dbReference type="Proteomes" id="UP001054945">
    <property type="component" value="Unassembled WGS sequence"/>
</dbReference>
<dbReference type="EMBL" id="BPLR01007401">
    <property type="protein sequence ID" value="GIY16692.1"/>
    <property type="molecule type" value="Genomic_DNA"/>
</dbReference>
<keyword evidence="2" id="KW-1185">Reference proteome</keyword>
<proteinExistence type="predicted"/>
<organism evidence="1 2">
    <name type="scientific">Caerostris extrusa</name>
    <name type="common">Bark spider</name>
    <name type="synonym">Caerostris bankana</name>
    <dbReference type="NCBI Taxonomy" id="172846"/>
    <lineage>
        <taxon>Eukaryota</taxon>
        <taxon>Metazoa</taxon>
        <taxon>Ecdysozoa</taxon>
        <taxon>Arthropoda</taxon>
        <taxon>Chelicerata</taxon>
        <taxon>Arachnida</taxon>
        <taxon>Araneae</taxon>
        <taxon>Araneomorphae</taxon>
        <taxon>Entelegynae</taxon>
        <taxon>Araneoidea</taxon>
        <taxon>Araneidae</taxon>
        <taxon>Caerostris</taxon>
    </lineage>
</organism>
<evidence type="ECO:0000313" key="1">
    <source>
        <dbReference type="EMBL" id="GIY16692.1"/>
    </source>
</evidence>
<dbReference type="AlphaFoldDB" id="A0AAV4R961"/>
<name>A0AAV4R961_CAEEX</name>
<sequence>MSPTSHLSHLDSITEYSLAEKKGIDKLILQDADPCKRIIIFHFHDPHTDDTIEKTFLFLERSIEFCSIMRSEHVEHFLQRHVKHALPG</sequence>
<reference evidence="1 2" key="1">
    <citation type="submission" date="2021-06" db="EMBL/GenBank/DDBJ databases">
        <title>Caerostris extrusa draft genome.</title>
        <authorList>
            <person name="Kono N."/>
            <person name="Arakawa K."/>
        </authorList>
    </citation>
    <scope>NUCLEOTIDE SEQUENCE [LARGE SCALE GENOMIC DNA]</scope>
</reference>
<gene>
    <name evidence="1" type="ORF">CEXT_114451</name>
</gene>
<accession>A0AAV4R961</accession>